<evidence type="ECO:0000313" key="12">
    <source>
        <dbReference type="EMBL" id="OQS01823.1"/>
    </source>
</evidence>
<dbReference type="InterPro" id="IPR003593">
    <property type="entry name" value="AAA+_ATPase"/>
</dbReference>
<comment type="caution">
    <text evidence="12">The sequence shown here is derived from an EMBL/GenBank/DDBJ whole genome shotgun (WGS) entry which is preliminary data.</text>
</comment>
<dbReference type="OrthoDB" id="6500128at2759"/>
<comment type="similarity">
    <text evidence="2">Belongs to the ABC transporter superfamily. ABCC family. Conjugate transporter (TC 3.A.1.208) subfamily.</text>
</comment>
<keyword evidence="13" id="KW-1185">Reference proteome</keyword>
<dbReference type="PANTHER" id="PTHR24223:SF443">
    <property type="entry name" value="MULTIDRUG-RESISTANCE LIKE PROTEIN 1, ISOFORM I"/>
    <property type="match status" value="1"/>
</dbReference>
<evidence type="ECO:0000256" key="2">
    <source>
        <dbReference type="ARBA" id="ARBA00009726"/>
    </source>
</evidence>
<dbReference type="GO" id="GO:0042626">
    <property type="term" value="F:ATPase-coupled transmembrane transporter activity"/>
    <property type="evidence" value="ECO:0007669"/>
    <property type="project" value="TreeGrafter"/>
</dbReference>
<protein>
    <submittedName>
        <fullName evidence="12">ATP-binding Cassette (ABC) Superfamily</fullName>
    </submittedName>
</protein>
<keyword evidence="4" id="KW-0812">Transmembrane</keyword>
<feature type="region of interest" description="Disordered" evidence="10">
    <location>
        <begin position="1"/>
        <end position="33"/>
    </location>
</feature>
<dbReference type="GO" id="GO:0005774">
    <property type="term" value="C:vacuolar membrane"/>
    <property type="evidence" value="ECO:0007669"/>
    <property type="project" value="UniProtKB-SubCell"/>
</dbReference>
<comment type="subcellular location">
    <subcellularLocation>
        <location evidence="1">Vacuole membrane</location>
        <topology evidence="1">Multi-pass membrane protein</topology>
    </subcellularLocation>
</comment>
<keyword evidence="9" id="KW-0472">Membrane</keyword>
<name>A0A1V9ZUY1_9STRA</name>
<dbReference type="Pfam" id="PF00005">
    <property type="entry name" value="ABC_tran"/>
    <property type="match status" value="1"/>
</dbReference>
<evidence type="ECO:0000256" key="1">
    <source>
        <dbReference type="ARBA" id="ARBA00004128"/>
    </source>
</evidence>
<evidence type="ECO:0000256" key="3">
    <source>
        <dbReference type="ARBA" id="ARBA00022448"/>
    </source>
</evidence>
<organism evidence="12 13">
    <name type="scientific">Thraustotheca clavata</name>
    <dbReference type="NCBI Taxonomy" id="74557"/>
    <lineage>
        <taxon>Eukaryota</taxon>
        <taxon>Sar</taxon>
        <taxon>Stramenopiles</taxon>
        <taxon>Oomycota</taxon>
        <taxon>Saprolegniomycetes</taxon>
        <taxon>Saprolegniales</taxon>
        <taxon>Achlyaceae</taxon>
        <taxon>Thraustotheca</taxon>
    </lineage>
</organism>
<evidence type="ECO:0000256" key="5">
    <source>
        <dbReference type="ARBA" id="ARBA00022737"/>
    </source>
</evidence>
<dbReference type="InterPro" id="IPR003439">
    <property type="entry name" value="ABC_transporter-like_ATP-bd"/>
</dbReference>
<keyword evidence="3" id="KW-0813">Transport</keyword>
<dbReference type="Proteomes" id="UP000243217">
    <property type="component" value="Unassembled WGS sequence"/>
</dbReference>
<dbReference type="EMBL" id="JNBS01001420">
    <property type="protein sequence ID" value="OQS01823.1"/>
    <property type="molecule type" value="Genomic_DNA"/>
</dbReference>
<evidence type="ECO:0000256" key="6">
    <source>
        <dbReference type="ARBA" id="ARBA00022741"/>
    </source>
</evidence>
<gene>
    <name evidence="12" type="ORF">THRCLA_05731</name>
</gene>
<feature type="compositionally biased region" description="Basic and acidic residues" evidence="10">
    <location>
        <begin position="1"/>
        <end position="17"/>
    </location>
</feature>
<dbReference type="SUPFAM" id="SSF52540">
    <property type="entry name" value="P-loop containing nucleoside triphosphate hydrolases"/>
    <property type="match status" value="1"/>
</dbReference>
<dbReference type="SMART" id="SM00382">
    <property type="entry name" value="AAA"/>
    <property type="match status" value="1"/>
</dbReference>
<dbReference type="CDD" id="cd03244">
    <property type="entry name" value="ABCC_MRP_domain2"/>
    <property type="match status" value="1"/>
</dbReference>
<dbReference type="AlphaFoldDB" id="A0A1V9ZUY1"/>
<dbReference type="InterPro" id="IPR027417">
    <property type="entry name" value="P-loop_NTPase"/>
</dbReference>
<evidence type="ECO:0000313" key="13">
    <source>
        <dbReference type="Proteomes" id="UP000243217"/>
    </source>
</evidence>
<keyword evidence="6" id="KW-0547">Nucleotide-binding</keyword>
<dbReference type="PANTHER" id="PTHR24223">
    <property type="entry name" value="ATP-BINDING CASSETTE SUB-FAMILY C"/>
    <property type="match status" value="1"/>
</dbReference>
<reference evidence="12 13" key="1">
    <citation type="journal article" date="2014" name="Genome Biol. Evol.">
        <title>The secreted proteins of Achlya hypogyna and Thraustotheca clavata identify the ancestral oomycete secretome and reveal gene acquisitions by horizontal gene transfer.</title>
        <authorList>
            <person name="Misner I."/>
            <person name="Blouin N."/>
            <person name="Leonard G."/>
            <person name="Richards T.A."/>
            <person name="Lane C.E."/>
        </authorList>
    </citation>
    <scope>NUCLEOTIDE SEQUENCE [LARGE SCALE GENOMIC DNA]</scope>
    <source>
        <strain evidence="12 13">ATCC 34112</strain>
    </source>
</reference>
<sequence>MTSVERLDHYKTLDTEGHTQPNTTTPPPSWPQHGAVTFDNYSMKYRPHLDLVLKNVSINILPGQKVGICGRTGSGKSSLMVALFRMVEAASGRILIDGVDLATVDLYTMRSRLTIIPQDPVLFSGSLRFNIDPSREASDDAIWTVLKQVHLAESISALGNGLEFEVAEKGSNLSVGQRQLLCIARALLRKSRVVLLDEATANIDLESDRLIQETIKECFGDVTLMIIAHRLDTIIDSDRILVMDAGCVKEFGAPSELLSDTTSVFTELAKEAHLIT</sequence>
<evidence type="ECO:0000256" key="10">
    <source>
        <dbReference type="SAM" id="MobiDB-lite"/>
    </source>
</evidence>
<keyword evidence="8" id="KW-1133">Transmembrane helix</keyword>
<dbReference type="GO" id="GO:0005524">
    <property type="term" value="F:ATP binding"/>
    <property type="evidence" value="ECO:0007669"/>
    <property type="project" value="UniProtKB-KW"/>
</dbReference>
<dbReference type="PROSITE" id="PS50893">
    <property type="entry name" value="ABC_TRANSPORTER_2"/>
    <property type="match status" value="1"/>
</dbReference>
<evidence type="ECO:0000256" key="9">
    <source>
        <dbReference type="ARBA" id="ARBA00023136"/>
    </source>
</evidence>
<dbReference type="GO" id="GO:0016887">
    <property type="term" value="F:ATP hydrolysis activity"/>
    <property type="evidence" value="ECO:0007669"/>
    <property type="project" value="InterPro"/>
</dbReference>
<dbReference type="FunFam" id="3.40.50.300:FF:000074">
    <property type="entry name" value="Multidrug resistance-associated protein 5 isoform 1"/>
    <property type="match status" value="1"/>
</dbReference>
<keyword evidence="5" id="KW-0677">Repeat</keyword>
<keyword evidence="7 12" id="KW-0067">ATP-binding</keyword>
<evidence type="ECO:0000256" key="4">
    <source>
        <dbReference type="ARBA" id="ARBA00022692"/>
    </source>
</evidence>
<dbReference type="Gene3D" id="3.40.50.300">
    <property type="entry name" value="P-loop containing nucleotide triphosphate hydrolases"/>
    <property type="match status" value="1"/>
</dbReference>
<evidence type="ECO:0000256" key="7">
    <source>
        <dbReference type="ARBA" id="ARBA00022840"/>
    </source>
</evidence>
<dbReference type="InterPro" id="IPR050173">
    <property type="entry name" value="ABC_transporter_C-like"/>
</dbReference>
<accession>A0A1V9ZUY1</accession>
<dbReference type="PROSITE" id="PS00211">
    <property type="entry name" value="ABC_TRANSPORTER_1"/>
    <property type="match status" value="1"/>
</dbReference>
<dbReference type="InterPro" id="IPR017871">
    <property type="entry name" value="ABC_transporter-like_CS"/>
</dbReference>
<evidence type="ECO:0000256" key="8">
    <source>
        <dbReference type="ARBA" id="ARBA00022989"/>
    </source>
</evidence>
<feature type="domain" description="ABC transporter" evidence="11">
    <location>
        <begin position="36"/>
        <end position="270"/>
    </location>
</feature>
<proteinExistence type="inferred from homology"/>
<evidence type="ECO:0000259" key="11">
    <source>
        <dbReference type="PROSITE" id="PS50893"/>
    </source>
</evidence>
<dbReference type="STRING" id="74557.A0A1V9ZUY1"/>